<reference evidence="1" key="1">
    <citation type="submission" date="2022-09" db="EMBL/GenBank/DDBJ databases">
        <title>Complete genome sequence of Rossellomorea vietnamensis strain RL-WG62, a newly isolated PGPR with the potential for plant salinity stress alleviation.</title>
        <authorList>
            <person name="Ren L."/>
            <person name="Wang G."/>
            <person name="Hu H."/>
        </authorList>
    </citation>
    <scope>NUCLEOTIDE SEQUENCE</scope>
    <source>
        <strain evidence="1">RL-WG62</strain>
    </source>
</reference>
<proteinExistence type="predicted"/>
<keyword evidence="2" id="KW-1185">Reference proteome</keyword>
<protein>
    <submittedName>
        <fullName evidence="1">YueH family protein</fullName>
    </submittedName>
</protein>
<name>A0ACD4CB29_9BACI</name>
<sequence length="77" mass="9242">MKIRKNFLEGLEQKVYIYENKKEEFFVVAVPDINWSYTFTYEEDDIQSKLMHSLKERIASETALTLSSRIVQWTTEM</sequence>
<organism evidence="1 2">
    <name type="scientific">Rossellomorea vietnamensis</name>
    <dbReference type="NCBI Taxonomy" id="218284"/>
    <lineage>
        <taxon>Bacteria</taxon>
        <taxon>Bacillati</taxon>
        <taxon>Bacillota</taxon>
        <taxon>Bacilli</taxon>
        <taxon>Bacillales</taxon>
        <taxon>Bacillaceae</taxon>
        <taxon>Rossellomorea</taxon>
    </lineage>
</organism>
<dbReference type="Proteomes" id="UP001064027">
    <property type="component" value="Chromosome"/>
</dbReference>
<accession>A0ACD4CB29</accession>
<evidence type="ECO:0000313" key="1">
    <source>
        <dbReference type="EMBL" id="UXH45662.1"/>
    </source>
</evidence>
<dbReference type="EMBL" id="CP104558">
    <property type="protein sequence ID" value="UXH45662.1"/>
    <property type="molecule type" value="Genomic_DNA"/>
</dbReference>
<gene>
    <name evidence="1" type="ORF">N5C46_06230</name>
</gene>
<evidence type="ECO:0000313" key="2">
    <source>
        <dbReference type="Proteomes" id="UP001064027"/>
    </source>
</evidence>